<dbReference type="Proteomes" id="UP000578531">
    <property type="component" value="Unassembled WGS sequence"/>
</dbReference>
<organism evidence="1 2">
    <name type="scientific">Letharia columbiana</name>
    <dbReference type="NCBI Taxonomy" id="112416"/>
    <lineage>
        <taxon>Eukaryota</taxon>
        <taxon>Fungi</taxon>
        <taxon>Dikarya</taxon>
        <taxon>Ascomycota</taxon>
        <taxon>Pezizomycotina</taxon>
        <taxon>Lecanoromycetes</taxon>
        <taxon>OSLEUM clade</taxon>
        <taxon>Lecanoromycetidae</taxon>
        <taxon>Lecanorales</taxon>
        <taxon>Lecanorineae</taxon>
        <taxon>Parmeliaceae</taxon>
        <taxon>Letharia</taxon>
    </lineage>
</organism>
<proteinExistence type="predicted"/>
<evidence type="ECO:0000313" key="2">
    <source>
        <dbReference type="Proteomes" id="UP000578531"/>
    </source>
</evidence>
<comment type="caution">
    <text evidence="1">The sequence shown here is derived from an EMBL/GenBank/DDBJ whole genome shotgun (WGS) entry which is preliminary data.</text>
</comment>
<dbReference type="InterPro" id="IPR036188">
    <property type="entry name" value="FAD/NAD-bd_sf"/>
</dbReference>
<dbReference type="GeneID" id="59282530"/>
<name>A0A8H6G5U5_9LECA</name>
<keyword evidence="2" id="KW-1185">Reference proteome</keyword>
<dbReference type="RefSeq" id="XP_037170306.1">
    <property type="nucleotide sequence ID" value="XM_037302799.1"/>
</dbReference>
<evidence type="ECO:0000313" key="1">
    <source>
        <dbReference type="EMBL" id="KAF6241058.1"/>
    </source>
</evidence>
<accession>A0A8H6G5U5</accession>
<dbReference type="SUPFAM" id="SSF51905">
    <property type="entry name" value="FAD/NAD(P)-binding domain"/>
    <property type="match status" value="1"/>
</dbReference>
<sequence>MDDVLGVKDEEHIPGEVIYEYFGRYAEKHDLTRRIEFGQKVMVAEELQAGWRLELETAWSKGQAIGPPPVQRTIRCSKLIIAAGLTSASVPINIKGSEEFAAPIVNIGDYAREGTPNLRRQLHRSCYRFGGR</sequence>
<protein>
    <submittedName>
        <fullName evidence="1">Uncharacterized protein</fullName>
    </submittedName>
</protein>
<dbReference type="Gene3D" id="3.50.50.60">
    <property type="entry name" value="FAD/NAD(P)-binding domain"/>
    <property type="match status" value="1"/>
</dbReference>
<dbReference type="OrthoDB" id="2915840at2759"/>
<gene>
    <name evidence="1" type="ORF">HO173_000852</name>
</gene>
<reference evidence="1 2" key="1">
    <citation type="journal article" date="2020" name="Genomics">
        <title>Complete, high-quality genomes from long-read metagenomic sequencing of two wolf lichen thalli reveals enigmatic genome architecture.</title>
        <authorList>
            <person name="McKenzie S.K."/>
            <person name="Walston R.F."/>
            <person name="Allen J.L."/>
        </authorList>
    </citation>
    <scope>NUCLEOTIDE SEQUENCE [LARGE SCALE GENOMIC DNA]</scope>
    <source>
        <strain evidence="1">WasteWater2</strain>
    </source>
</reference>
<dbReference type="AlphaFoldDB" id="A0A8H6G5U5"/>
<dbReference type="EMBL" id="JACCJC010000002">
    <property type="protein sequence ID" value="KAF6241058.1"/>
    <property type="molecule type" value="Genomic_DNA"/>
</dbReference>